<evidence type="ECO:0000313" key="2">
    <source>
        <dbReference type="Proteomes" id="UP000187408"/>
    </source>
</evidence>
<organism evidence="1 2">
    <name type="scientific">Desulfurobacterium indicum</name>
    <dbReference type="NCBI Taxonomy" id="1914305"/>
    <lineage>
        <taxon>Bacteria</taxon>
        <taxon>Pseudomonadati</taxon>
        <taxon>Aquificota</taxon>
        <taxon>Aquificia</taxon>
        <taxon>Desulfurobacteriales</taxon>
        <taxon>Desulfurobacteriaceae</taxon>
        <taxon>Desulfurobacterium</taxon>
    </lineage>
</organism>
<dbReference type="InterPro" id="IPR036280">
    <property type="entry name" value="Multihaem_cyt_sf"/>
</dbReference>
<dbReference type="OrthoDB" id="14020at2"/>
<comment type="caution">
    <text evidence="1">The sequence shown here is derived from an EMBL/GenBank/DDBJ whole genome shotgun (WGS) entry which is preliminary data.</text>
</comment>
<sequence>MLEIKDILKNIEKYRYLLGERSLLKVENLQRLGEVAYKGYWERDCEYGIIKAFTEIARLDISFDEVIENKMKIPVRWHSICCALTGAFVVFAVSLPEEDIESAVRELVKFHNDTSLPIFSGDGSFIPSASPDSVLCRDSIMNWAKKTGIPPRSAERRERCARITADVAVKTAEIVNKKVRFSEIVR</sequence>
<dbReference type="SUPFAM" id="SSF48695">
    <property type="entry name" value="Multiheme cytochromes"/>
    <property type="match status" value="1"/>
</dbReference>
<name>A0A1R1ML98_9BACT</name>
<proteinExistence type="predicted"/>
<dbReference type="Pfam" id="PF09719">
    <property type="entry name" value="C_GCAxxG_C_C"/>
    <property type="match status" value="1"/>
</dbReference>
<dbReference type="InterPro" id="IPR010181">
    <property type="entry name" value="CGCAxxGCC_motif"/>
</dbReference>
<accession>A0A1R1ML98</accession>
<gene>
    <name evidence="1" type="ORF">BLW93_04880</name>
</gene>
<keyword evidence="2" id="KW-1185">Reference proteome</keyword>
<dbReference type="STRING" id="1914305.BLW93_04880"/>
<dbReference type="EMBL" id="MOEN01000015">
    <property type="protein sequence ID" value="OMH40474.1"/>
    <property type="molecule type" value="Genomic_DNA"/>
</dbReference>
<dbReference type="RefSeq" id="WP_076712986.1">
    <property type="nucleotide sequence ID" value="NZ_MOEN01000015.1"/>
</dbReference>
<evidence type="ECO:0000313" key="1">
    <source>
        <dbReference type="EMBL" id="OMH40474.1"/>
    </source>
</evidence>
<protein>
    <submittedName>
        <fullName evidence="1">Uncharacterized protein</fullName>
    </submittedName>
</protein>
<dbReference type="Proteomes" id="UP000187408">
    <property type="component" value="Unassembled WGS sequence"/>
</dbReference>
<dbReference type="AlphaFoldDB" id="A0A1R1ML98"/>
<reference evidence="1 2" key="1">
    <citation type="submission" date="2016-10" db="EMBL/GenBank/DDBJ databases">
        <title>Genome sequence of a sulfur-reducing bacterium Desulfurobacterium indicum K6013.</title>
        <authorList>
            <person name="Cao J."/>
            <person name="Shao Z."/>
            <person name="Alain K."/>
            <person name="Jebbar M."/>
        </authorList>
    </citation>
    <scope>NUCLEOTIDE SEQUENCE [LARGE SCALE GENOMIC DNA]</scope>
    <source>
        <strain evidence="1 2">K6013</strain>
    </source>
</reference>